<gene>
    <name evidence="4" type="ORF">NHP190020_06760</name>
    <name evidence="5" type="ORF">SNTW_11380</name>
</gene>
<dbReference type="InterPro" id="IPR015854">
    <property type="entry name" value="ABC_transpr_LolD-like"/>
</dbReference>
<dbReference type="GO" id="GO:0005886">
    <property type="term" value="C:plasma membrane"/>
    <property type="evidence" value="ECO:0007669"/>
    <property type="project" value="TreeGrafter"/>
</dbReference>
<evidence type="ECO:0000313" key="5">
    <source>
        <dbReference type="EMBL" id="BCD70493.1"/>
    </source>
</evidence>
<keyword evidence="7" id="KW-1185">Reference proteome</keyword>
<evidence type="ECO:0000313" key="7">
    <source>
        <dbReference type="Proteomes" id="UP000509742"/>
    </source>
</evidence>
<organism evidence="5 6">
    <name type="scientific">Helicobacter suis</name>
    <dbReference type="NCBI Taxonomy" id="104628"/>
    <lineage>
        <taxon>Bacteria</taxon>
        <taxon>Pseudomonadati</taxon>
        <taxon>Campylobacterota</taxon>
        <taxon>Epsilonproteobacteria</taxon>
        <taxon>Campylobacterales</taxon>
        <taxon>Helicobacteraceae</taxon>
        <taxon>Helicobacter</taxon>
    </lineage>
</organism>
<dbReference type="OrthoDB" id="5515229at2"/>
<sequence>MVKVAHLNIYTPTSQILHDISFETGANLAILGSSGSGKSTLCKALCGLLSPNLKISYSALEVQGRAGYVFQDCISCFFPYLKILDTFKMVLKDKLDKAIPIFESLNIPSKVWGLYPYELSRGMASRVQIALNLTLESQILLLDEVTSSLDRLNTQSVVQLLLELKIQKITITHDEEVAYRLCEQVLVLESGAITYFGDKKGYFTWD</sequence>
<dbReference type="PANTHER" id="PTHR24220">
    <property type="entry name" value="IMPORT ATP-BINDING PROTEIN"/>
    <property type="match status" value="1"/>
</dbReference>
<dbReference type="Proteomes" id="UP000317935">
    <property type="component" value="Chromosome"/>
</dbReference>
<name>A0A6J4D0I7_9HELI</name>
<dbReference type="Gene3D" id="3.40.50.300">
    <property type="entry name" value="P-loop containing nucleotide triphosphate hydrolases"/>
    <property type="match status" value="1"/>
</dbReference>
<dbReference type="InterPro" id="IPR003593">
    <property type="entry name" value="AAA+_ATPase"/>
</dbReference>
<dbReference type="Proteomes" id="UP000509742">
    <property type="component" value="Chromosome"/>
</dbReference>
<dbReference type="AlphaFoldDB" id="A0A6J4D0I7"/>
<evidence type="ECO:0000259" key="3">
    <source>
        <dbReference type="PROSITE" id="PS50893"/>
    </source>
</evidence>
<dbReference type="GO" id="GO:0005524">
    <property type="term" value="F:ATP binding"/>
    <property type="evidence" value="ECO:0007669"/>
    <property type="project" value="UniProtKB-KW"/>
</dbReference>
<dbReference type="RefSeq" id="WP_034375634.1">
    <property type="nucleotide sequence ID" value="NZ_AP019774.1"/>
</dbReference>
<proteinExistence type="predicted"/>
<dbReference type="SUPFAM" id="SSF52540">
    <property type="entry name" value="P-loop containing nucleoside triphosphate hydrolases"/>
    <property type="match status" value="1"/>
</dbReference>
<evidence type="ECO:0000256" key="1">
    <source>
        <dbReference type="ARBA" id="ARBA00022741"/>
    </source>
</evidence>
<dbReference type="EMBL" id="AP019774">
    <property type="protein sequence ID" value="BCD70493.1"/>
    <property type="molecule type" value="Genomic_DNA"/>
</dbReference>
<dbReference type="InterPro" id="IPR027417">
    <property type="entry name" value="P-loop_NTPase"/>
</dbReference>
<dbReference type="GO" id="GO:0022857">
    <property type="term" value="F:transmembrane transporter activity"/>
    <property type="evidence" value="ECO:0007669"/>
    <property type="project" value="TreeGrafter"/>
</dbReference>
<evidence type="ECO:0000256" key="2">
    <source>
        <dbReference type="ARBA" id="ARBA00022840"/>
    </source>
</evidence>
<reference evidence="4 7" key="2">
    <citation type="submission" date="2020-04" db="EMBL/GenBank/DDBJ databases">
        <title>Genomic analysis of gastric non-Helicobacter pylori Helicobacters isolated in Japan.</title>
        <authorList>
            <person name="Suzuki M."/>
            <person name="Rimbara E."/>
        </authorList>
    </citation>
    <scope>NUCLEOTIDE SEQUENCE [LARGE SCALE GENOMIC DNA]</scope>
    <source>
        <strain evidence="4 7">NHP19-0020</strain>
    </source>
</reference>
<accession>A0A6J4D0I7</accession>
<reference evidence="5 6" key="1">
    <citation type="submission" date="2019-06" db="EMBL/GenBank/DDBJ databases">
        <title>Complete genome sequence of Helicobacter suis SNTW101c.</title>
        <authorList>
            <person name="Rimbara E."/>
            <person name="Suzuki M."/>
            <person name="Matsui H."/>
            <person name="Nakamura M."/>
            <person name="Mori S."/>
            <person name="Shibayama K."/>
        </authorList>
    </citation>
    <scope>NUCLEOTIDE SEQUENCE [LARGE SCALE GENOMIC DNA]</scope>
    <source>
        <strain evidence="5 6">SNTW101c</strain>
    </source>
</reference>
<evidence type="ECO:0000313" key="4">
    <source>
        <dbReference type="EMBL" id="BCD45637.1"/>
    </source>
</evidence>
<dbReference type="PROSITE" id="PS50893">
    <property type="entry name" value="ABC_TRANSPORTER_2"/>
    <property type="match status" value="1"/>
</dbReference>
<dbReference type="EMBL" id="AP023036">
    <property type="protein sequence ID" value="BCD45637.1"/>
    <property type="molecule type" value="Genomic_DNA"/>
</dbReference>
<dbReference type="PANTHER" id="PTHR24220:SF676">
    <property type="entry name" value="OLIGOPEPTIDE TRANSPORT ATP-BINDING PROTEIN AMIE"/>
    <property type="match status" value="1"/>
</dbReference>
<keyword evidence="1" id="KW-0547">Nucleotide-binding</keyword>
<keyword evidence="2 5" id="KW-0067">ATP-binding</keyword>
<feature type="domain" description="ABC transporter" evidence="3">
    <location>
        <begin position="2"/>
        <end position="204"/>
    </location>
</feature>
<evidence type="ECO:0000313" key="6">
    <source>
        <dbReference type="Proteomes" id="UP000317935"/>
    </source>
</evidence>
<dbReference type="InterPro" id="IPR003439">
    <property type="entry name" value="ABC_transporter-like_ATP-bd"/>
</dbReference>
<dbReference type="GO" id="GO:0016887">
    <property type="term" value="F:ATP hydrolysis activity"/>
    <property type="evidence" value="ECO:0007669"/>
    <property type="project" value="InterPro"/>
</dbReference>
<dbReference type="SMART" id="SM00382">
    <property type="entry name" value="AAA"/>
    <property type="match status" value="1"/>
</dbReference>
<dbReference type="Pfam" id="PF00005">
    <property type="entry name" value="ABC_tran"/>
    <property type="match status" value="1"/>
</dbReference>
<protein>
    <submittedName>
        <fullName evidence="5">ABC transporter ATP-binding protein</fullName>
    </submittedName>
</protein>